<sequence>MVPSVHCGNERVRQCGLWFCSYRGWRMKSIKSACWGYTNPSMSSEDEIASVIEAKAFRSSRKPLLAFDPRSYLRSLFQLLDRVSYHFQRLLSKYRVVFEKENFLHSYFAKRLSGKTWRISSDNREIACEEHLLLRILPDRISVISSFVCSGVSWHRRMKATTSFSTPSATLRFDHLPVSKEVRSFLLRSQHSNPETSGSQFPADEHTDAFGRDPRKEAEAWRETAREVLEAKPVQDAIHKHIEQEQVQARVPAEREKTADDSEHNG</sequence>
<dbReference type="Proteomes" id="UP000530660">
    <property type="component" value="Unassembled WGS sequence"/>
</dbReference>
<feature type="compositionally biased region" description="Basic and acidic residues" evidence="1">
    <location>
        <begin position="203"/>
        <end position="230"/>
    </location>
</feature>
<keyword evidence="3" id="KW-1185">Reference proteome</keyword>
<protein>
    <submittedName>
        <fullName evidence="2">Uncharacterized protein</fullName>
    </submittedName>
</protein>
<evidence type="ECO:0000313" key="3">
    <source>
        <dbReference type="Proteomes" id="UP000530660"/>
    </source>
</evidence>
<accession>A0A7J7ICG0</accession>
<organism evidence="2 3">
    <name type="scientific">Cyanidiococcus yangmingshanensis</name>
    <dbReference type="NCBI Taxonomy" id="2690220"/>
    <lineage>
        <taxon>Eukaryota</taxon>
        <taxon>Rhodophyta</taxon>
        <taxon>Bangiophyceae</taxon>
        <taxon>Cyanidiales</taxon>
        <taxon>Cyanidiaceae</taxon>
        <taxon>Cyanidiococcus</taxon>
    </lineage>
</organism>
<proteinExistence type="predicted"/>
<dbReference type="EMBL" id="VWRR01000018">
    <property type="protein sequence ID" value="KAF6000708.1"/>
    <property type="molecule type" value="Genomic_DNA"/>
</dbReference>
<gene>
    <name evidence="2" type="ORF">F1559_001825</name>
</gene>
<feature type="compositionally biased region" description="Basic and acidic residues" evidence="1">
    <location>
        <begin position="252"/>
        <end position="266"/>
    </location>
</feature>
<evidence type="ECO:0000313" key="2">
    <source>
        <dbReference type="EMBL" id="KAF6000708.1"/>
    </source>
</evidence>
<comment type="caution">
    <text evidence="2">The sequence shown here is derived from an EMBL/GenBank/DDBJ whole genome shotgun (WGS) entry which is preliminary data.</text>
</comment>
<name>A0A7J7ICG0_9RHOD</name>
<dbReference type="AlphaFoldDB" id="A0A7J7ICG0"/>
<feature type="region of interest" description="Disordered" evidence="1">
    <location>
        <begin position="189"/>
        <end position="266"/>
    </location>
</feature>
<feature type="compositionally biased region" description="Polar residues" evidence="1">
    <location>
        <begin position="189"/>
        <end position="200"/>
    </location>
</feature>
<reference evidence="2 3" key="1">
    <citation type="journal article" date="2020" name="J. Phycol.">
        <title>Comparative genome analysis reveals Cyanidiococcus gen. nov., a new extremophilic red algal genus sister to Cyanidioschyzon (Cyanidioschyzonaceae, Rhodophyta).</title>
        <authorList>
            <person name="Liu S.-L."/>
            <person name="Chiang Y.-R."/>
            <person name="Yoon H.S."/>
            <person name="Fu H.-Y."/>
        </authorList>
    </citation>
    <scope>NUCLEOTIDE SEQUENCE [LARGE SCALE GENOMIC DNA]</scope>
    <source>
        <strain evidence="2 3">THAL066</strain>
    </source>
</reference>
<evidence type="ECO:0000256" key="1">
    <source>
        <dbReference type="SAM" id="MobiDB-lite"/>
    </source>
</evidence>